<proteinExistence type="predicted"/>
<name>A0A1I5V7A9_9BACT</name>
<dbReference type="Proteomes" id="UP000199031">
    <property type="component" value="Unassembled WGS sequence"/>
</dbReference>
<evidence type="ECO:0000313" key="2">
    <source>
        <dbReference type="EMBL" id="SFQ03321.1"/>
    </source>
</evidence>
<dbReference type="OrthoDB" id="963196at2"/>
<sequence>MAYKIIYKKRFQKRLFKLLDYLKSAWGEEVADEFIIRLQKRLQTLSKQPYIGAPSSVIKPVRSILITKHNRLYYRIKDDTIEVLNMYDTRRHPRKSIYL</sequence>
<keyword evidence="1" id="KW-1277">Toxin-antitoxin system</keyword>
<protein>
    <submittedName>
        <fullName evidence="2">Plasmid stabilization system protein ParE</fullName>
    </submittedName>
</protein>
<dbReference type="InterPro" id="IPR007712">
    <property type="entry name" value="RelE/ParE_toxin"/>
</dbReference>
<keyword evidence="3" id="KW-1185">Reference proteome</keyword>
<dbReference type="InterPro" id="IPR035093">
    <property type="entry name" value="RelE/ParE_toxin_dom_sf"/>
</dbReference>
<dbReference type="AlphaFoldDB" id="A0A1I5V7A9"/>
<organism evidence="2 3">
    <name type="scientific">Parafilimonas terrae</name>
    <dbReference type="NCBI Taxonomy" id="1465490"/>
    <lineage>
        <taxon>Bacteria</taxon>
        <taxon>Pseudomonadati</taxon>
        <taxon>Bacteroidota</taxon>
        <taxon>Chitinophagia</taxon>
        <taxon>Chitinophagales</taxon>
        <taxon>Chitinophagaceae</taxon>
        <taxon>Parafilimonas</taxon>
    </lineage>
</organism>
<evidence type="ECO:0000313" key="3">
    <source>
        <dbReference type="Proteomes" id="UP000199031"/>
    </source>
</evidence>
<dbReference type="RefSeq" id="WP_090657561.1">
    <property type="nucleotide sequence ID" value="NZ_FOXQ01000004.1"/>
</dbReference>
<dbReference type="STRING" id="1465490.SAMN05444277_104250"/>
<dbReference type="Pfam" id="PF05016">
    <property type="entry name" value="ParE_toxin"/>
    <property type="match status" value="1"/>
</dbReference>
<evidence type="ECO:0000256" key="1">
    <source>
        <dbReference type="ARBA" id="ARBA00022649"/>
    </source>
</evidence>
<dbReference type="EMBL" id="FOXQ01000004">
    <property type="protein sequence ID" value="SFQ03321.1"/>
    <property type="molecule type" value="Genomic_DNA"/>
</dbReference>
<accession>A0A1I5V7A9</accession>
<reference evidence="2 3" key="1">
    <citation type="submission" date="2016-10" db="EMBL/GenBank/DDBJ databases">
        <authorList>
            <person name="de Groot N.N."/>
        </authorList>
    </citation>
    <scope>NUCLEOTIDE SEQUENCE [LARGE SCALE GENOMIC DNA]</scope>
    <source>
        <strain evidence="2 3">DSM 28286</strain>
    </source>
</reference>
<gene>
    <name evidence="2" type="ORF">SAMN05444277_104250</name>
</gene>
<dbReference type="Gene3D" id="3.30.2310.20">
    <property type="entry name" value="RelE-like"/>
    <property type="match status" value="1"/>
</dbReference>